<dbReference type="Proteomes" id="UP000761534">
    <property type="component" value="Unassembled WGS sequence"/>
</dbReference>
<sequence>MAVPTLADLTSLVAFPISRDALGAIKKLKMGPMAVTALNDEADATYIQVLSKFCRAIATIEFYASYKPLVRKEANEQLINRIAKYFPQATYSIDIAYTGTRNYNFSWAYEKNLNAIALQLPEEVIRLLLTKTKLPSTVKALSLTGDGCFKQYIDCADFIAFTSNCYDLRDLVFNCVSFYPKAINAVMDTVTNLRLQDRMDFGLTDVYTEGVWQSPINLAELRAFQSNSIDHWMFQNVRMPKLQELDIGWFTSFCDTSTATFKSILTEFFNEATNLQKVRCPFNHRFIDLLSLIPNRLTSLILLITVRFDNGKSMIYAFSPKLFIHCRNLRFVSLKFEPKSGVSIPQLPELAWSIIRYCHHLSALYFCSDTQHKHSQPLPDTRYLILVTAPYISDGFSKIYVQENGVLSQGKY</sequence>
<dbReference type="EMBL" id="SWFS01000170">
    <property type="protein sequence ID" value="KAA8915360.1"/>
    <property type="molecule type" value="Genomic_DNA"/>
</dbReference>
<reference evidence="1" key="1">
    <citation type="journal article" date="2019" name="G3 (Bethesda)">
        <title>Genome Assemblies of Two Rare Opportunistic Yeast Pathogens: Diutina rugosa (syn. Candida rugosa) and Trichomonascus ciferrii (syn. Candida ciferrii).</title>
        <authorList>
            <person name="Mixao V."/>
            <person name="Saus E."/>
            <person name="Hansen A.P."/>
            <person name="Lass-Florl C."/>
            <person name="Gabaldon T."/>
        </authorList>
    </citation>
    <scope>NUCLEOTIDE SEQUENCE</scope>
    <source>
        <strain evidence="1">CBS 4856</strain>
    </source>
</reference>
<dbReference type="InterPro" id="IPR032675">
    <property type="entry name" value="LRR_dom_sf"/>
</dbReference>
<comment type="caution">
    <text evidence="1">The sequence shown here is derived from an EMBL/GenBank/DDBJ whole genome shotgun (WGS) entry which is preliminary data.</text>
</comment>
<accession>A0A642V5S3</accession>
<dbReference type="VEuPathDB" id="FungiDB:TRICI_002495"/>
<protein>
    <submittedName>
        <fullName evidence="1">Uncharacterized protein</fullName>
    </submittedName>
</protein>
<dbReference type="AlphaFoldDB" id="A0A642V5S3"/>
<name>A0A642V5S3_9ASCO</name>
<evidence type="ECO:0000313" key="2">
    <source>
        <dbReference type="Proteomes" id="UP000761534"/>
    </source>
</evidence>
<keyword evidence="2" id="KW-1185">Reference proteome</keyword>
<dbReference type="SUPFAM" id="SSF52047">
    <property type="entry name" value="RNI-like"/>
    <property type="match status" value="1"/>
</dbReference>
<dbReference type="Gene3D" id="3.80.10.10">
    <property type="entry name" value="Ribonuclease Inhibitor"/>
    <property type="match status" value="1"/>
</dbReference>
<proteinExistence type="predicted"/>
<organism evidence="1 2">
    <name type="scientific">Trichomonascus ciferrii</name>
    <dbReference type="NCBI Taxonomy" id="44093"/>
    <lineage>
        <taxon>Eukaryota</taxon>
        <taxon>Fungi</taxon>
        <taxon>Dikarya</taxon>
        <taxon>Ascomycota</taxon>
        <taxon>Saccharomycotina</taxon>
        <taxon>Dipodascomycetes</taxon>
        <taxon>Dipodascales</taxon>
        <taxon>Trichomonascaceae</taxon>
        <taxon>Trichomonascus</taxon>
        <taxon>Trichomonascus ciferrii complex</taxon>
    </lineage>
</organism>
<gene>
    <name evidence="1" type="ORF">TRICI_002495</name>
</gene>
<evidence type="ECO:0000313" key="1">
    <source>
        <dbReference type="EMBL" id="KAA8915360.1"/>
    </source>
</evidence>